<evidence type="ECO:0000313" key="3">
    <source>
        <dbReference type="EMBL" id="SFB78290.1"/>
    </source>
</evidence>
<dbReference type="SMART" id="SM00899">
    <property type="entry name" value="FeoA"/>
    <property type="match status" value="1"/>
</dbReference>
<dbReference type="Gene3D" id="2.30.30.90">
    <property type="match status" value="1"/>
</dbReference>
<name>A0A1I1E020_BREAD</name>
<dbReference type="SUPFAM" id="SSF50037">
    <property type="entry name" value="C-terminal domain of transcriptional repressors"/>
    <property type="match status" value="1"/>
</dbReference>
<dbReference type="InterPro" id="IPR008988">
    <property type="entry name" value="Transcriptional_repressor_C"/>
</dbReference>
<dbReference type="OrthoDB" id="9811076at2"/>
<organism evidence="3 4">
    <name type="scientific">Brevinema andersonii</name>
    <dbReference type="NCBI Taxonomy" id="34097"/>
    <lineage>
        <taxon>Bacteria</taxon>
        <taxon>Pseudomonadati</taxon>
        <taxon>Spirochaetota</taxon>
        <taxon>Spirochaetia</taxon>
        <taxon>Brevinematales</taxon>
        <taxon>Brevinemataceae</taxon>
        <taxon>Brevinema</taxon>
    </lineage>
</organism>
<dbReference type="InterPro" id="IPR052713">
    <property type="entry name" value="FeoA"/>
</dbReference>
<keyword evidence="4" id="KW-1185">Reference proteome</keyword>
<dbReference type="InterPro" id="IPR007167">
    <property type="entry name" value="Fe-transptr_FeoA-like"/>
</dbReference>
<dbReference type="Proteomes" id="UP000240042">
    <property type="component" value="Unassembled WGS sequence"/>
</dbReference>
<dbReference type="PANTHER" id="PTHR42954">
    <property type="entry name" value="FE(2+) TRANSPORT PROTEIN A"/>
    <property type="match status" value="1"/>
</dbReference>
<evidence type="ECO:0000256" key="1">
    <source>
        <dbReference type="ARBA" id="ARBA00023004"/>
    </source>
</evidence>
<dbReference type="InterPro" id="IPR038157">
    <property type="entry name" value="FeoA_core_dom"/>
</dbReference>
<gene>
    <name evidence="3" type="ORF">SAMN02745150_00774</name>
</gene>
<dbReference type="Pfam" id="PF04023">
    <property type="entry name" value="FeoA"/>
    <property type="match status" value="1"/>
</dbReference>
<proteinExistence type="predicted"/>
<dbReference type="STRING" id="34097.SAMN02745150_00774"/>
<dbReference type="EMBL" id="FOKY01000004">
    <property type="protein sequence ID" value="SFB78290.1"/>
    <property type="molecule type" value="Genomic_DNA"/>
</dbReference>
<reference evidence="4" key="1">
    <citation type="submission" date="2016-10" db="EMBL/GenBank/DDBJ databases">
        <authorList>
            <person name="Varghese N."/>
            <person name="Submissions S."/>
        </authorList>
    </citation>
    <scope>NUCLEOTIDE SEQUENCE [LARGE SCALE GENOMIC DNA]</scope>
    <source>
        <strain evidence="4">ATCC 43811</strain>
    </source>
</reference>
<protein>
    <submittedName>
        <fullName evidence="3">FeoA domain-containing protein</fullName>
    </submittedName>
</protein>
<dbReference type="GO" id="GO:0046914">
    <property type="term" value="F:transition metal ion binding"/>
    <property type="evidence" value="ECO:0007669"/>
    <property type="project" value="InterPro"/>
</dbReference>
<dbReference type="PANTHER" id="PTHR42954:SF2">
    <property type="entry name" value="FE(2+) TRANSPORT PROTEIN A"/>
    <property type="match status" value="1"/>
</dbReference>
<evidence type="ECO:0000259" key="2">
    <source>
        <dbReference type="SMART" id="SM00899"/>
    </source>
</evidence>
<evidence type="ECO:0000313" key="4">
    <source>
        <dbReference type="Proteomes" id="UP000240042"/>
    </source>
</evidence>
<feature type="domain" description="Ferrous iron transporter FeoA-like" evidence="2">
    <location>
        <begin position="9"/>
        <end position="82"/>
    </location>
</feature>
<keyword evidence="1" id="KW-0408">Iron</keyword>
<accession>A0A1I1E020</accession>
<dbReference type="RefSeq" id="WP_092318826.1">
    <property type="nucleotide sequence ID" value="NZ_FOKY01000004.1"/>
</dbReference>
<sequence>MKRICPAIELLNNDCKHCIGKISHFNNVDRLTFQKLTSLGVCKGCPISIEKQTIFADPIIFQINDSRIALRKKEAQLLMIEL</sequence>
<dbReference type="AlphaFoldDB" id="A0A1I1E020"/>